<dbReference type="AlphaFoldDB" id="A0A815YW03"/>
<dbReference type="SUPFAM" id="SSF56112">
    <property type="entry name" value="Protein kinase-like (PK-like)"/>
    <property type="match status" value="1"/>
</dbReference>
<name>A0A815YW03_9BILA</name>
<accession>A0A815YW03</accession>
<dbReference type="PROSITE" id="PS00108">
    <property type="entry name" value="PROTEIN_KINASE_ST"/>
    <property type="match status" value="1"/>
</dbReference>
<dbReference type="PANTHER" id="PTHR44167:SF24">
    <property type="entry name" value="SERINE_THREONINE-PROTEIN KINASE CHK2"/>
    <property type="match status" value="1"/>
</dbReference>
<dbReference type="GO" id="GO:0044773">
    <property type="term" value="P:mitotic DNA damage checkpoint signaling"/>
    <property type="evidence" value="ECO:0007669"/>
    <property type="project" value="TreeGrafter"/>
</dbReference>
<dbReference type="Proteomes" id="UP000677228">
    <property type="component" value="Unassembled WGS sequence"/>
</dbReference>
<dbReference type="GO" id="GO:0005524">
    <property type="term" value="F:ATP binding"/>
    <property type="evidence" value="ECO:0007669"/>
    <property type="project" value="InterPro"/>
</dbReference>
<dbReference type="OrthoDB" id="1405469at2759"/>
<dbReference type="GO" id="GO:0005634">
    <property type="term" value="C:nucleus"/>
    <property type="evidence" value="ECO:0007669"/>
    <property type="project" value="TreeGrafter"/>
</dbReference>
<organism evidence="3 6">
    <name type="scientific">Didymodactylos carnosus</name>
    <dbReference type="NCBI Taxonomy" id="1234261"/>
    <lineage>
        <taxon>Eukaryota</taxon>
        <taxon>Metazoa</taxon>
        <taxon>Spiralia</taxon>
        <taxon>Gnathifera</taxon>
        <taxon>Rotifera</taxon>
        <taxon>Eurotatoria</taxon>
        <taxon>Bdelloidea</taxon>
        <taxon>Philodinida</taxon>
        <taxon>Philodinidae</taxon>
        <taxon>Didymodactylos</taxon>
    </lineage>
</organism>
<dbReference type="Proteomes" id="UP000682733">
    <property type="component" value="Unassembled WGS sequence"/>
</dbReference>
<dbReference type="SMART" id="SM00220">
    <property type="entry name" value="S_TKc"/>
    <property type="match status" value="1"/>
</dbReference>
<protein>
    <recommendedName>
        <fullName evidence="1">Protein kinase domain-containing protein</fullName>
    </recommendedName>
</protein>
<dbReference type="PROSITE" id="PS50011">
    <property type="entry name" value="PROTEIN_KINASE_DOM"/>
    <property type="match status" value="1"/>
</dbReference>
<dbReference type="GO" id="GO:0004674">
    <property type="term" value="F:protein serine/threonine kinase activity"/>
    <property type="evidence" value="ECO:0007669"/>
    <property type="project" value="TreeGrafter"/>
</dbReference>
<keyword evidence="6" id="KW-1185">Reference proteome</keyword>
<evidence type="ECO:0000313" key="6">
    <source>
        <dbReference type="Proteomes" id="UP000663829"/>
    </source>
</evidence>
<sequence length="445" mass="51410">MALKALKDVKYVSMLRDHNIPKDVDQITDDRQQALWIVMNSAGQNTLSDTMRKDSFPKDGINIRPAVAFIIQLLSIVRDIHSRNVVHRDIKPSNIMISSDERKQPTLIDFGLAHIHTDDSVLRKAENLSKEESEEIDKIGDDIDFVEISKIQTQLGERMGNTYYQVPQLISAPANVQDFQTLILLRRSPNIDTTSVAAILFGLLTNMCPQQSRNDNDKAPHQISDARERINKKVQATDRSDRDKKRMRNYLLHTFDKAFANLPMEQWTDELLHLRLQQIDGLIKLESLPDHNPPKIKPTSLFDKQTKADDPFLKTALAFAYCKRLFSSTYPIYHRSHNGCEWDNHDSPIKRTSTDEITCTKFAGPYKIIFLADIFGEELVLTLVCENMHASLERYDRKIRAFDSHEFYESFETELLTLIEHRNKTIDQRMMALNAKERENNKNNV</sequence>
<proteinExistence type="predicted"/>
<evidence type="ECO:0000313" key="4">
    <source>
        <dbReference type="EMBL" id="CAF3971595.1"/>
    </source>
</evidence>
<evidence type="ECO:0000259" key="1">
    <source>
        <dbReference type="PROSITE" id="PS50011"/>
    </source>
</evidence>
<feature type="domain" description="Protein kinase" evidence="1">
    <location>
        <begin position="1"/>
        <end position="276"/>
    </location>
</feature>
<reference evidence="3" key="1">
    <citation type="submission" date="2021-02" db="EMBL/GenBank/DDBJ databases">
        <authorList>
            <person name="Nowell W R."/>
        </authorList>
    </citation>
    <scope>NUCLEOTIDE SEQUENCE</scope>
</reference>
<gene>
    <name evidence="3" type="ORF">GPM918_LOCUS40800</name>
    <name evidence="2" type="ORF">OVA965_LOCUS22040</name>
    <name evidence="5" type="ORF">SRO942_LOCUS41780</name>
    <name evidence="4" type="ORF">TMI583_LOCUS22752</name>
</gene>
<dbReference type="InterPro" id="IPR008271">
    <property type="entry name" value="Ser/Thr_kinase_AS"/>
</dbReference>
<dbReference type="PANTHER" id="PTHR44167">
    <property type="entry name" value="OVARIAN-SPECIFIC SERINE/THREONINE-PROTEIN KINASE LOK-RELATED"/>
    <property type="match status" value="1"/>
</dbReference>
<dbReference type="Proteomes" id="UP000681722">
    <property type="component" value="Unassembled WGS sequence"/>
</dbReference>
<dbReference type="Pfam" id="PF00069">
    <property type="entry name" value="Pkinase"/>
    <property type="match status" value="1"/>
</dbReference>
<evidence type="ECO:0000313" key="5">
    <source>
        <dbReference type="EMBL" id="CAF4442439.1"/>
    </source>
</evidence>
<comment type="caution">
    <text evidence="3">The sequence shown here is derived from an EMBL/GenBank/DDBJ whole genome shotgun (WGS) entry which is preliminary data.</text>
</comment>
<dbReference type="EMBL" id="CAJNOK010012272">
    <property type="protein sequence ID" value="CAF1159976.1"/>
    <property type="molecule type" value="Genomic_DNA"/>
</dbReference>
<dbReference type="EMBL" id="CAJNOQ010030863">
    <property type="protein sequence ID" value="CAF1576961.1"/>
    <property type="molecule type" value="Genomic_DNA"/>
</dbReference>
<evidence type="ECO:0000313" key="2">
    <source>
        <dbReference type="EMBL" id="CAF1159976.1"/>
    </source>
</evidence>
<dbReference type="InterPro" id="IPR011009">
    <property type="entry name" value="Kinase-like_dom_sf"/>
</dbReference>
<dbReference type="EMBL" id="CAJOBA010033794">
    <property type="protein sequence ID" value="CAF3971595.1"/>
    <property type="molecule type" value="Genomic_DNA"/>
</dbReference>
<dbReference type="InterPro" id="IPR000719">
    <property type="entry name" value="Prot_kinase_dom"/>
</dbReference>
<dbReference type="EMBL" id="CAJOBC010096752">
    <property type="protein sequence ID" value="CAF4442439.1"/>
    <property type="molecule type" value="Genomic_DNA"/>
</dbReference>
<evidence type="ECO:0000313" key="3">
    <source>
        <dbReference type="EMBL" id="CAF1576961.1"/>
    </source>
</evidence>
<dbReference type="Proteomes" id="UP000663829">
    <property type="component" value="Unassembled WGS sequence"/>
</dbReference>
<dbReference type="Gene3D" id="1.10.510.10">
    <property type="entry name" value="Transferase(Phosphotransferase) domain 1"/>
    <property type="match status" value="1"/>
</dbReference>